<evidence type="ECO:0000313" key="3">
    <source>
        <dbReference type="Proteomes" id="UP000618445"/>
    </source>
</evidence>
<organism evidence="2 3">
    <name type="scientific">Phormidium tenue FACHB-1050</name>
    <dbReference type="NCBI Taxonomy" id="2692857"/>
    <lineage>
        <taxon>Bacteria</taxon>
        <taxon>Bacillati</taxon>
        <taxon>Cyanobacteriota</taxon>
        <taxon>Cyanophyceae</taxon>
        <taxon>Oscillatoriophycideae</taxon>
        <taxon>Oscillatoriales</taxon>
        <taxon>Oscillatoriaceae</taxon>
        <taxon>Phormidium</taxon>
    </lineage>
</organism>
<evidence type="ECO:0000313" key="2">
    <source>
        <dbReference type="EMBL" id="MBD2316540.1"/>
    </source>
</evidence>
<proteinExistence type="predicted"/>
<gene>
    <name evidence="2" type="ORF">H6G05_06730</name>
</gene>
<keyword evidence="1" id="KW-0472">Membrane</keyword>
<keyword evidence="1" id="KW-0812">Transmembrane</keyword>
<sequence length="105" mass="11883">MEPKLIAIQPSNSILPSQKAIEPRLADIAFFIILNLVLLSAIAVPIYIFIVKRKRASFGFKPSPKVICHRCQYFSDNRYLKCALHPVTVLTEETVDCVDHRSINS</sequence>
<name>A0ABR8C848_9CYAN</name>
<keyword evidence="1" id="KW-1133">Transmembrane helix</keyword>
<reference evidence="2 3" key="1">
    <citation type="journal article" date="2020" name="ISME J.">
        <title>Comparative genomics reveals insights into cyanobacterial evolution and habitat adaptation.</title>
        <authorList>
            <person name="Chen M.Y."/>
            <person name="Teng W.K."/>
            <person name="Zhao L."/>
            <person name="Hu C.X."/>
            <person name="Zhou Y.K."/>
            <person name="Han B.P."/>
            <person name="Song L.R."/>
            <person name="Shu W.S."/>
        </authorList>
    </citation>
    <scope>NUCLEOTIDE SEQUENCE [LARGE SCALE GENOMIC DNA]</scope>
    <source>
        <strain evidence="2 3">FACHB-1050</strain>
    </source>
</reference>
<evidence type="ECO:0000256" key="1">
    <source>
        <dbReference type="SAM" id="Phobius"/>
    </source>
</evidence>
<protein>
    <submittedName>
        <fullName evidence="2">Uncharacterized protein</fullName>
    </submittedName>
</protein>
<dbReference type="EMBL" id="JACJQY010000007">
    <property type="protein sequence ID" value="MBD2316540.1"/>
    <property type="molecule type" value="Genomic_DNA"/>
</dbReference>
<comment type="caution">
    <text evidence="2">The sequence shown here is derived from an EMBL/GenBank/DDBJ whole genome shotgun (WGS) entry which is preliminary data.</text>
</comment>
<dbReference type="Proteomes" id="UP000618445">
    <property type="component" value="Unassembled WGS sequence"/>
</dbReference>
<accession>A0ABR8C848</accession>
<keyword evidence="3" id="KW-1185">Reference proteome</keyword>
<feature type="transmembrane region" description="Helical" evidence="1">
    <location>
        <begin position="28"/>
        <end position="51"/>
    </location>
</feature>
<dbReference type="RefSeq" id="WP_190577427.1">
    <property type="nucleotide sequence ID" value="NZ_CAWPQU010000067.1"/>
</dbReference>